<dbReference type="EMBL" id="LXQA011172049">
    <property type="protein sequence ID" value="MCI87663.1"/>
    <property type="molecule type" value="Genomic_DNA"/>
</dbReference>
<evidence type="ECO:0000313" key="1">
    <source>
        <dbReference type="EMBL" id="MCI87663.1"/>
    </source>
</evidence>
<evidence type="ECO:0000313" key="2">
    <source>
        <dbReference type="Proteomes" id="UP000265520"/>
    </source>
</evidence>
<accession>A0A392VJM0</accession>
<dbReference type="Proteomes" id="UP000265520">
    <property type="component" value="Unassembled WGS sequence"/>
</dbReference>
<dbReference type="AlphaFoldDB" id="A0A392VJM0"/>
<comment type="caution">
    <text evidence="1">The sequence shown here is derived from an EMBL/GenBank/DDBJ whole genome shotgun (WGS) entry which is preliminary data.</text>
</comment>
<proteinExistence type="predicted"/>
<protein>
    <submittedName>
        <fullName evidence="1">Uncharacterized protein</fullName>
    </submittedName>
</protein>
<sequence length="47" mass="5189">MARDHTNHDNPGGGTMTLQAAVAEIRGLQAKVTTIEQERARRVTEQE</sequence>
<reference evidence="1 2" key="1">
    <citation type="journal article" date="2018" name="Front. Plant Sci.">
        <title>Red Clover (Trifolium pratense) and Zigzag Clover (T. medium) - A Picture of Genomic Similarities and Differences.</title>
        <authorList>
            <person name="Dluhosova J."/>
            <person name="Istvanek J."/>
            <person name="Nedelnik J."/>
            <person name="Repkova J."/>
        </authorList>
    </citation>
    <scope>NUCLEOTIDE SEQUENCE [LARGE SCALE GENOMIC DNA]</scope>
    <source>
        <strain evidence="2">cv. 10/8</strain>
        <tissue evidence="1">Leaf</tissue>
    </source>
</reference>
<name>A0A392VJM0_9FABA</name>
<keyword evidence="2" id="KW-1185">Reference proteome</keyword>
<feature type="non-terminal residue" evidence="1">
    <location>
        <position position="47"/>
    </location>
</feature>
<organism evidence="1 2">
    <name type="scientific">Trifolium medium</name>
    <dbReference type="NCBI Taxonomy" id="97028"/>
    <lineage>
        <taxon>Eukaryota</taxon>
        <taxon>Viridiplantae</taxon>
        <taxon>Streptophyta</taxon>
        <taxon>Embryophyta</taxon>
        <taxon>Tracheophyta</taxon>
        <taxon>Spermatophyta</taxon>
        <taxon>Magnoliopsida</taxon>
        <taxon>eudicotyledons</taxon>
        <taxon>Gunneridae</taxon>
        <taxon>Pentapetalae</taxon>
        <taxon>rosids</taxon>
        <taxon>fabids</taxon>
        <taxon>Fabales</taxon>
        <taxon>Fabaceae</taxon>
        <taxon>Papilionoideae</taxon>
        <taxon>50 kb inversion clade</taxon>
        <taxon>NPAAA clade</taxon>
        <taxon>Hologalegina</taxon>
        <taxon>IRL clade</taxon>
        <taxon>Trifolieae</taxon>
        <taxon>Trifolium</taxon>
    </lineage>
</organism>